<gene>
    <name evidence="2" type="ORF">THII_2438</name>
</gene>
<dbReference type="OrthoDB" id="9805832at2"/>
<feature type="signal peptide" evidence="1">
    <location>
        <begin position="1"/>
        <end position="30"/>
    </location>
</feature>
<evidence type="ECO:0000313" key="2">
    <source>
        <dbReference type="EMBL" id="BAP56735.1"/>
    </source>
</evidence>
<dbReference type="STRING" id="40754.THII_2438"/>
<evidence type="ECO:0000313" key="3">
    <source>
        <dbReference type="Proteomes" id="UP000031623"/>
    </source>
</evidence>
<evidence type="ECO:0000256" key="1">
    <source>
        <dbReference type="SAM" id="SignalP"/>
    </source>
</evidence>
<dbReference type="SUPFAM" id="SSF103088">
    <property type="entry name" value="OmpA-like"/>
    <property type="match status" value="1"/>
</dbReference>
<protein>
    <submittedName>
        <fullName evidence="2">Outer membrane protein/peptidoglycan-associated (Lipo)protein</fullName>
    </submittedName>
</protein>
<reference evidence="2 3" key="1">
    <citation type="journal article" date="2014" name="ISME J.">
        <title>Ecophysiology of Thioploca ingrica as revealed by the complete genome sequence supplemented with proteomic evidence.</title>
        <authorList>
            <person name="Kojima H."/>
            <person name="Ogura Y."/>
            <person name="Yamamoto N."/>
            <person name="Togashi T."/>
            <person name="Mori H."/>
            <person name="Watanabe T."/>
            <person name="Nemoto F."/>
            <person name="Kurokawa K."/>
            <person name="Hayashi T."/>
            <person name="Fukui M."/>
        </authorList>
    </citation>
    <scope>NUCLEOTIDE SEQUENCE [LARGE SCALE GENOMIC DNA]</scope>
</reference>
<dbReference type="Proteomes" id="UP000031623">
    <property type="component" value="Chromosome"/>
</dbReference>
<name>A0A090AN28_9GAMM</name>
<sequence>MVYNAYHLVKLARLTLLVILLASCTELPNATPKKISPLDFDTAIHRMAEHLLTQVKIDKEQPEQNKPILIIIEHFVDATQGKMVTISQQIEQKIADESQKHFNDFTLVQLTPPNLSHAHYRISGVIDREENKMNDYYRVSATVVNLKTGKVIANSEEFISSSGLLNQPTSPPVAEIPEEIANKPIESEMSFEEELEPKEHYTSLTTADLLTEADTAYEEKNYKKSIGLFNLAVQRPDGKVMKTYAGLYQGYLQLKNTALAAKAFNQLLAVSVEENKKLNTKFLFLPNSTDFIDDKELRAEYDFWLQQIANYFKNNDQCFQIEGHSTRAESKQDSQLALLRAQKIQNLMAIDFPQIKQKSIAVGKPLSKRKKANSSEIIDTINRRVEIVVVACSPI</sequence>
<dbReference type="EMBL" id="AP014633">
    <property type="protein sequence ID" value="BAP56735.1"/>
    <property type="molecule type" value="Genomic_DNA"/>
</dbReference>
<dbReference type="HOGENOM" id="CLU_683235_0_0_6"/>
<dbReference type="KEGG" id="tig:THII_2438"/>
<dbReference type="InterPro" id="IPR036737">
    <property type="entry name" value="OmpA-like_sf"/>
</dbReference>
<accession>A0A090AN28</accession>
<organism evidence="2 3">
    <name type="scientific">Thioploca ingrica</name>
    <dbReference type="NCBI Taxonomy" id="40754"/>
    <lineage>
        <taxon>Bacteria</taxon>
        <taxon>Pseudomonadati</taxon>
        <taxon>Pseudomonadota</taxon>
        <taxon>Gammaproteobacteria</taxon>
        <taxon>Thiotrichales</taxon>
        <taxon>Thiotrichaceae</taxon>
        <taxon>Thioploca</taxon>
    </lineage>
</organism>
<keyword evidence="3" id="KW-1185">Reference proteome</keyword>
<feature type="chain" id="PRO_5001852801" evidence="1">
    <location>
        <begin position="31"/>
        <end position="395"/>
    </location>
</feature>
<dbReference type="Gene3D" id="3.30.1330.60">
    <property type="entry name" value="OmpA-like domain"/>
    <property type="match status" value="1"/>
</dbReference>
<proteinExistence type="predicted"/>
<keyword evidence="1" id="KW-0732">Signal</keyword>
<dbReference type="AlphaFoldDB" id="A0A090AN28"/>